<keyword evidence="1 4" id="KW-0378">Hydrolase</keyword>
<dbReference type="Pfam" id="PF03403">
    <property type="entry name" value="PAF-AH_p_II"/>
    <property type="match status" value="1"/>
</dbReference>
<sequence>MPHLPEPKGPYAVGATTFLRPIRPSLALGTSKVKKPKHSNEPAHDELEHTLQLEEVAFTAFYPADLDGNGHSHQRSSWFGRGYKGPSKGVDWVIKPVDETIKGYEHFGGQSYPGWLGTAIRPLIAFFGSTIKIPAYSNAAPLAPSQATDKWPLLIFSHGLAGSRTTYSHLCAHLAAQGRVVLALEHRDGTGPAVFPRGADGQPKSLYYVNPGSVHWPDSKGNYASVENSSYNSEQAMKLRQEQLDFRRREVYEAVEAFKRMVGGNEDRGGVEVADAAEIDWSKWNGKIDFEHIDLVGHSFGGATVFSILSNPPAPLPHSPDRTYPELPVRKVLALDPWMEPFPSPGPAPRSSAELLVINSEAFTLWNSHFANLQNAVRRFQPGQLVTLVDAQHISFSDFPLLVPTRFLGGVDPRKMLGVVCTIADAFMGGKLKVEDEAGIRILEKEGVKVREMEVVEKEEKGKKKRKLMGDPGDVIIHPIASDSPNMRL</sequence>
<proteinExistence type="inferred from homology"/>
<dbReference type="RefSeq" id="XP_007868871.1">
    <property type="nucleotide sequence ID" value="XM_007870680.1"/>
</dbReference>
<dbReference type="PANTHER" id="PTHR10272">
    <property type="entry name" value="PLATELET-ACTIVATING FACTOR ACETYLHYDROLASE"/>
    <property type="match status" value="1"/>
</dbReference>
<dbReference type="HOGENOM" id="CLU_022501_4_1_1"/>
<gene>
    <name evidence="6" type="ORF">GLOTRDRAFT_79681</name>
</gene>
<dbReference type="GeneID" id="19308904"/>
<evidence type="ECO:0000256" key="1">
    <source>
        <dbReference type="ARBA" id="ARBA00022801"/>
    </source>
</evidence>
<evidence type="ECO:0000256" key="5">
    <source>
        <dbReference type="PIRSR" id="PIRSR018169-1"/>
    </source>
</evidence>
<accession>S7RIY6</accession>
<dbReference type="Gene3D" id="3.40.50.1820">
    <property type="entry name" value="alpha/beta hydrolase"/>
    <property type="match status" value="1"/>
</dbReference>
<dbReference type="InterPro" id="IPR029058">
    <property type="entry name" value="AB_hydrolase_fold"/>
</dbReference>
<comment type="similarity">
    <text evidence="4">Belongs to the serine esterase family.</text>
</comment>
<name>S7RIY6_GLOTA</name>
<dbReference type="PANTHER" id="PTHR10272:SF0">
    <property type="entry name" value="PLATELET-ACTIVATING FACTOR ACETYLHYDROLASE"/>
    <property type="match status" value="1"/>
</dbReference>
<dbReference type="SUPFAM" id="SSF53474">
    <property type="entry name" value="alpha/beta-Hydrolases"/>
    <property type="match status" value="1"/>
</dbReference>
<feature type="active site" description="Nucleophile" evidence="5">
    <location>
        <position position="299"/>
    </location>
</feature>
<feature type="active site" description="Charge relay system" evidence="5">
    <location>
        <position position="336"/>
    </location>
</feature>
<keyword evidence="2 4" id="KW-0442">Lipid degradation</keyword>
<dbReference type="EC" id="3.1.1.47" evidence="4"/>
<feature type="active site" description="Charge relay system" evidence="5">
    <location>
        <position position="393"/>
    </location>
</feature>
<dbReference type="STRING" id="670483.S7RIY6"/>
<dbReference type="GO" id="GO:0016042">
    <property type="term" value="P:lipid catabolic process"/>
    <property type="evidence" value="ECO:0007669"/>
    <property type="project" value="UniProtKB-KW"/>
</dbReference>
<dbReference type="InterPro" id="IPR016715">
    <property type="entry name" value="PAF_acetylhydro_eukaryote"/>
</dbReference>
<evidence type="ECO:0000313" key="6">
    <source>
        <dbReference type="EMBL" id="EPQ52569.1"/>
    </source>
</evidence>
<evidence type="ECO:0000256" key="3">
    <source>
        <dbReference type="ARBA" id="ARBA00023098"/>
    </source>
</evidence>
<organism evidence="6 7">
    <name type="scientific">Gloeophyllum trabeum (strain ATCC 11539 / FP-39264 / Madison 617)</name>
    <name type="common">Brown rot fungus</name>
    <dbReference type="NCBI Taxonomy" id="670483"/>
    <lineage>
        <taxon>Eukaryota</taxon>
        <taxon>Fungi</taxon>
        <taxon>Dikarya</taxon>
        <taxon>Basidiomycota</taxon>
        <taxon>Agaricomycotina</taxon>
        <taxon>Agaricomycetes</taxon>
        <taxon>Gloeophyllales</taxon>
        <taxon>Gloeophyllaceae</taxon>
        <taxon>Gloeophyllum</taxon>
    </lineage>
</organism>
<dbReference type="OMA" id="WITDNIR"/>
<evidence type="ECO:0000256" key="4">
    <source>
        <dbReference type="PIRNR" id="PIRNR018169"/>
    </source>
</evidence>
<dbReference type="GO" id="GO:0003847">
    <property type="term" value="F:1-alkyl-2-acetylglycerophosphocholine esterase activity"/>
    <property type="evidence" value="ECO:0007669"/>
    <property type="project" value="UniProtKB-UniRule"/>
</dbReference>
<dbReference type="PIRSF" id="PIRSF018169">
    <property type="entry name" value="PAF_acetylhydrolase"/>
    <property type="match status" value="1"/>
</dbReference>
<dbReference type="KEGG" id="gtr:GLOTRDRAFT_79681"/>
<protein>
    <recommendedName>
        <fullName evidence="4">Putative phospholipase</fullName>
        <ecNumber evidence="4">3.1.1.47</ecNumber>
    </recommendedName>
</protein>
<evidence type="ECO:0000313" key="7">
    <source>
        <dbReference type="Proteomes" id="UP000030669"/>
    </source>
</evidence>
<comment type="catalytic activity">
    <reaction evidence="4">
        <text>a 1-O-alkyl-2-acetyl-sn-glycero-3-phosphocholine + H2O = a 1-O-alkyl-sn-glycero-3-phosphocholine + acetate + H(+)</text>
        <dbReference type="Rhea" id="RHEA:17777"/>
        <dbReference type="ChEBI" id="CHEBI:15377"/>
        <dbReference type="ChEBI" id="CHEBI:15378"/>
        <dbReference type="ChEBI" id="CHEBI:30089"/>
        <dbReference type="ChEBI" id="CHEBI:30909"/>
        <dbReference type="ChEBI" id="CHEBI:36707"/>
        <dbReference type="EC" id="3.1.1.47"/>
    </reaction>
</comment>
<dbReference type="EMBL" id="KB469307">
    <property type="protein sequence ID" value="EPQ52569.1"/>
    <property type="molecule type" value="Genomic_DNA"/>
</dbReference>
<evidence type="ECO:0000256" key="2">
    <source>
        <dbReference type="ARBA" id="ARBA00022963"/>
    </source>
</evidence>
<keyword evidence="7" id="KW-1185">Reference proteome</keyword>
<dbReference type="Proteomes" id="UP000030669">
    <property type="component" value="Unassembled WGS sequence"/>
</dbReference>
<dbReference type="AlphaFoldDB" id="S7RIY6"/>
<dbReference type="OrthoDB" id="2363873at2759"/>
<keyword evidence="3 4" id="KW-0443">Lipid metabolism</keyword>
<reference evidence="6 7" key="1">
    <citation type="journal article" date="2012" name="Science">
        <title>The Paleozoic origin of enzymatic lignin decomposition reconstructed from 31 fungal genomes.</title>
        <authorList>
            <person name="Floudas D."/>
            <person name="Binder M."/>
            <person name="Riley R."/>
            <person name="Barry K."/>
            <person name="Blanchette R.A."/>
            <person name="Henrissat B."/>
            <person name="Martinez A.T."/>
            <person name="Otillar R."/>
            <person name="Spatafora J.W."/>
            <person name="Yadav J.S."/>
            <person name="Aerts A."/>
            <person name="Benoit I."/>
            <person name="Boyd A."/>
            <person name="Carlson A."/>
            <person name="Copeland A."/>
            <person name="Coutinho P.M."/>
            <person name="de Vries R.P."/>
            <person name="Ferreira P."/>
            <person name="Findley K."/>
            <person name="Foster B."/>
            <person name="Gaskell J."/>
            <person name="Glotzer D."/>
            <person name="Gorecki P."/>
            <person name="Heitman J."/>
            <person name="Hesse C."/>
            <person name="Hori C."/>
            <person name="Igarashi K."/>
            <person name="Jurgens J.A."/>
            <person name="Kallen N."/>
            <person name="Kersten P."/>
            <person name="Kohler A."/>
            <person name="Kuees U."/>
            <person name="Kumar T.K.A."/>
            <person name="Kuo A."/>
            <person name="LaButti K."/>
            <person name="Larrondo L.F."/>
            <person name="Lindquist E."/>
            <person name="Ling A."/>
            <person name="Lombard V."/>
            <person name="Lucas S."/>
            <person name="Lundell T."/>
            <person name="Martin R."/>
            <person name="McLaughlin D.J."/>
            <person name="Morgenstern I."/>
            <person name="Morin E."/>
            <person name="Murat C."/>
            <person name="Nagy L.G."/>
            <person name="Nolan M."/>
            <person name="Ohm R.A."/>
            <person name="Patyshakuliyeva A."/>
            <person name="Rokas A."/>
            <person name="Ruiz-Duenas F.J."/>
            <person name="Sabat G."/>
            <person name="Salamov A."/>
            <person name="Samejima M."/>
            <person name="Schmutz J."/>
            <person name="Slot J.C."/>
            <person name="St John F."/>
            <person name="Stenlid J."/>
            <person name="Sun H."/>
            <person name="Sun S."/>
            <person name="Syed K."/>
            <person name="Tsang A."/>
            <person name="Wiebenga A."/>
            <person name="Young D."/>
            <person name="Pisabarro A."/>
            <person name="Eastwood D.C."/>
            <person name="Martin F."/>
            <person name="Cullen D."/>
            <person name="Grigoriev I.V."/>
            <person name="Hibbett D.S."/>
        </authorList>
    </citation>
    <scope>NUCLEOTIDE SEQUENCE [LARGE SCALE GENOMIC DNA]</scope>
    <source>
        <strain evidence="6 7">ATCC 11539</strain>
    </source>
</reference>
<dbReference type="eggNOG" id="KOG3847">
    <property type="taxonomic scope" value="Eukaryota"/>
</dbReference>